<keyword evidence="4 7" id="KW-0812">Transmembrane</keyword>
<proteinExistence type="inferred from homology"/>
<feature type="transmembrane region" description="Helical" evidence="7">
    <location>
        <begin position="279"/>
        <end position="304"/>
    </location>
</feature>
<dbReference type="PROSITE" id="PS50928">
    <property type="entry name" value="ABC_TM1"/>
    <property type="match status" value="1"/>
</dbReference>
<keyword evidence="10" id="KW-1185">Reference proteome</keyword>
<dbReference type="InterPro" id="IPR000515">
    <property type="entry name" value="MetI-like"/>
</dbReference>
<protein>
    <submittedName>
        <fullName evidence="9">Sugar ABC transporter permease</fullName>
    </submittedName>
</protein>
<dbReference type="Gene3D" id="1.10.3720.10">
    <property type="entry name" value="MetI-like"/>
    <property type="match status" value="1"/>
</dbReference>
<feature type="domain" description="ABC transmembrane type-1" evidence="8">
    <location>
        <begin position="89"/>
        <end position="299"/>
    </location>
</feature>
<evidence type="ECO:0000256" key="5">
    <source>
        <dbReference type="ARBA" id="ARBA00022989"/>
    </source>
</evidence>
<dbReference type="InterPro" id="IPR035906">
    <property type="entry name" value="MetI-like_sf"/>
</dbReference>
<comment type="subcellular location">
    <subcellularLocation>
        <location evidence="1 7">Cell membrane</location>
        <topology evidence="1 7">Multi-pass membrane protein</topology>
    </subcellularLocation>
</comment>
<feature type="transmembrane region" description="Helical" evidence="7">
    <location>
        <begin position="174"/>
        <end position="199"/>
    </location>
</feature>
<keyword evidence="3" id="KW-1003">Cell membrane</keyword>
<dbReference type="PANTHER" id="PTHR30193">
    <property type="entry name" value="ABC TRANSPORTER PERMEASE PROTEIN"/>
    <property type="match status" value="1"/>
</dbReference>
<feature type="transmembrane region" description="Helical" evidence="7">
    <location>
        <begin position="29"/>
        <end position="51"/>
    </location>
</feature>
<comment type="caution">
    <text evidence="9">The sequence shown here is derived from an EMBL/GenBank/DDBJ whole genome shotgun (WGS) entry which is preliminary data.</text>
</comment>
<organism evidence="9 10">
    <name type="scientific">Silvimonas amylolytica</name>
    <dbReference type="NCBI Taxonomy" id="449663"/>
    <lineage>
        <taxon>Bacteria</taxon>
        <taxon>Pseudomonadati</taxon>
        <taxon>Pseudomonadota</taxon>
        <taxon>Betaproteobacteria</taxon>
        <taxon>Neisseriales</taxon>
        <taxon>Chitinibacteraceae</taxon>
        <taxon>Silvimonas</taxon>
    </lineage>
</organism>
<feature type="transmembrane region" description="Helical" evidence="7">
    <location>
        <begin position="126"/>
        <end position="154"/>
    </location>
</feature>
<evidence type="ECO:0000313" key="9">
    <source>
        <dbReference type="EMBL" id="GGP26873.1"/>
    </source>
</evidence>
<evidence type="ECO:0000256" key="4">
    <source>
        <dbReference type="ARBA" id="ARBA00022692"/>
    </source>
</evidence>
<accession>A0ABQ2PNH5</accession>
<dbReference type="PANTHER" id="PTHR30193:SF37">
    <property type="entry name" value="INNER MEMBRANE ABC TRANSPORTER PERMEASE PROTEIN YCJO"/>
    <property type="match status" value="1"/>
</dbReference>
<evidence type="ECO:0000259" key="8">
    <source>
        <dbReference type="PROSITE" id="PS50928"/>
    </source>
</evidence>
<feature type="transmembrane region" description="Helical" evidence="7">
    <location>
        <begin position="88"/>
        <end position="114"/>
    </location>
</feature>
<evidence type="ECO:0000256" key="6">
    <source>
        <dbReference type="ARBA" id="ARBA00023136"/>
    </source>
</evidence>
<dbReference type="Proteomes" id="UP000621859">
    <property type="component" value="Unassembled WGS sequence"/>
</dbReference>
<dbReference type="SUPFAM" id="SSF161098">
    <property type="entry name" value="MetI-like"/>
    <property type="match status" value="1"/>
</dbReference>
<evidence type="ECO:0000256" key="1">
    <source>
        <dbReference type="ARBA" id="ARBA00004651"/>
    </source>
</evidence>
<dbReference type="Pfam" id="PF00528">
    <property type="entry name" value="BPD_transp_1"/>
    <property type="match status" value="1"/>
</dbReference>
<evidence type="ECO:0000256" key="7">
    <source>
        <dbReference type="RuleBase" id="RU363032"/>
    </source>
</evidence>
<dbReference type="InterPro" id="IPR051393">
    <property type="entry name" value="ABC_transporter_permease"/>
</dbReference>
<gene>
    <name evidence="9" type="ORF">GCM10010971_26920</name>
</gene>
<evidence type="ECO:0000256" key="2">
    <source>
        <dbReference type="ARBA" id="ARBA00022448"/>
    </source>
</evidence>
<keyword evidence="6 7" id="KW-0472">Membrane</keyword>
<comment type="similarity">
    <text evidence="7">Belongs to the binding-protein-dependent transport system permease family.</text>
</comment>
<evidence type="ECO:0000313" key="10">
    <source>
        <dbReference type="Proteomes" id="UP000621859"/>
    </source>
</evidence>
<evidence type="ECO:0000256" key="3">
    <source>
        <dbReference type="ARBA" id="ARBA00022475"/>
    </source>
</evidence>
<dbReference type="RefSeq" id="WP_188694667.1">
    <property type="nucleotide sequence ID" value="NZ_BMLY01000004.1"/>
</dbReference>
<dbReference type="CDD" id="cd06261">
    <property type="entry name" value="TM_PBP2"/>
    <property type="match status" value="1"/>
</dbReference>
<keyword evidence="5 7" id="KW-1133">Transmembrane helix</keyword>
<dbReference type="EMBL" id="BMLY01000004">
    <property type="protein sequence ID" value="GGP26873.1"/>
    <property type="molecule type" value="Genomic_DNA"/>
</dbReference>
<reference evidence="10" key="1">
    <citation type="journal article" date="2019" name="Int. J. Syst. Evol. Microbiol.">
        <title>The Global Catalogue of Microorganisms (GCM) 10K type strain sequencing project: providing services to taxonomists for standard genome sequencing and annotation.</title>
        <authorList>
            <consortium name="The Broad Institute Genomics Platform"/>
            <consortium name="The Broad Institute Genome Sequencing Center for Infectious Disease"/>
            <person name="Wu L."/>
            <person name="Ma J."/>
        </authorList>
    </citation>
    <scope>NUCLEOTIDE SEQUENCE [LARGE SCALE GENOMIC DNA]</scope>
    <source>
        <strain evidence="10">CGMCC 1.8860</strain>
    </source>
</reference>
<keyword evidence="2 7" id="KW-0813">Transport</keyword>
<sequence>MSSLTSSLADAPVQDTTRVRTRSYSNRHWGNALFVLPFVCVYIALLVIPVADGFWMSLHDLDVLSGDSTWVGLQNFVRLWHDGIFRGAVWNTFVFVLMTTPAFVALGLALALALNRQDRTGTALRTIFFGSSVLSVTIVTLVWRLVFMTDIGLLANVMHFFGLSAINPLTSSALALPAIALVTVWWIIGLPMMLFLAALQQIPEEIYEAAAMDNASRWRTFWAITLPSIRRTVALVATIEVILQFQLFGQAQLMTNGGPNNASRPIVQFIYEAGFQQWALGYSAAAAQVLFGLMLIGVSIQMWLSRRHDAQ</sequence>
<name>A0ABQ2PNH5_9NEIS</name>